<keyword evidence="2" id="KW-1185">Reference proteome</keyword>
<dbReference type="AlphaFoldDB" id="D4E9Y0"/>
<organism evidence="1 2">
    <name type="scientific">Serratia odorifera DSM 4582</name>
    <dbReference type="NCBI Taxonomy" id="667129"/>
    <lineage>
        <taxon>Bacteria</taxon>
        <taxon>Pseudomonadati</taxon>
        <taxon>Pseudomonadota</taxon>
        <taxon>Gammaproteobacteria</taxon>
        <taxon>Enterobacterales</taxon>
        <taxon>Yersiniaceae</taxon>
        <taxon>Serratia</taxon>
    </lineage>
</organism>
<accession>D4E9Y0</accession>
<evidence type="ECO:0000313" key="2">
    <source>
        <dbReference type="Proteomes" id="UP000005723"/>
    </source>
</evidence>
<dbReference type="EMBL" id="ADBY01000078">
    <property type="protein sequence ID" value="EFE93372.1"/>
    <property type="molecule type" value="Genomic_DNA"/>
</dbReference>
<gene>
    <name evidence="1" type="ORF">HMPREF0758_4980</name>
</gene>
<evidence type="ECO:0000313" key="1">
    <source>
        <dbReference type="EMBL" id="EFE93372.1"/>
    </source>
</evidence>
<reference evidence="1 2" key="1">
    <citation type="submission" date="2010-01" db="EMBL/GenBank/DDBJ databases">
        <authorList>
            <person name="Muzny D."/>
            <person name="Qin X."/>
            <person name="Deng J."/>
            <person name="Jiang H."/>
            <person name="Liu Y."/>
            <person name="Qu J."/>
            <person name="Song X.-Z."/>
            <person name="Zhang L."/>
            <person name="Thornton R."/>
            <person name="Coyle M."/>
            <person name="Francisco L."/>
            <person name="Jackson L."/>
            <person name="Javaid M."/>
            <person name="Korchina V."/>
            <person name="Kovar C."/>
            <person name="Mata R."/>
            <person name="Mathew T."/>
            <person name="Ngo R."/>
            <person name="Nguyen L."/>
            <person name="Nguyen N."/>
            <person name="Okwuonu G."/>
            <person name="Ongeri F."/>
            <person name="Pham C."/>
            <person name="Simmons D."/>
            <person name="Wilczek-Boney K."/>
            <person name="Hale W."/>
            <person name="Jakkamsetti A."/>
            <person name="Pham P."/>
            <person name="Ruth R."/>
            <person name="San Lucas F."/>
            <person name="Warren J."/>
            <person name="Zhang J."/>
            <person name="Zhao Z."/>
            <person name="Zhou C."/>
            <person name="Zhu D."/>
            <person name="Lee S."/>
            <person name="Bess C."/>
            <person name="Blankenburg K."/>
            <person name="Forbes L."/>
            <person name="Fu Q."/>
            <person name="Gubbala S."/>
            <person name="Hirani K."/>
            <person name="Jayaseelan J.C."/>
            <person name="Lara F."/>
            <person name="Munidasa M."/>
            <person name="Palculict T."/>
            <person name="Patil S."/>
            <person name="Pu L.-L."/>
            <person name="Saada N."/>
            <person name="Tang L."/>
            <person name="Weissenberger G."/>
            <person name="Zhu Y."/>
            <person name="Hemphill L."/>
            <person name="Shang Y."/>
            <person name="Youmans B."/>
            <person name="Ayvaz T."/>
            <person name="Ross M."/>
            <person name="Santibanez J."/>
            <person name="Aqrawi P."/>
            <person name="Gross S."/>
            <person name="Joshi V."/>
            <person name="Fowler G."/>
            <person name="Nazareth L."/>
            <person name="Reid J."/>
            <person name="Worley K."/>
            <person name="Petrosino J."/>
            <person name="Highlander S."/>
            <person name="Gibbs R."/>
        </authorList>
    </citation>
    <scope>NUCLEOTIDE SEQUENCE [LARGE SCALE GENOMIC DNA]</scope>
    <source>
        <strain evidence="1 2">DSM 4582</strain>
    </source>
</reference>
<dbReference type="STRING" id="667129.HMPREF0758_4980"/>
<dbReference type="HOGENOM" id="CLU_3047938_0_0_6"/>
<comment type="caution">
    <text evidence="1">The sequence shown here is derived from an EMBL/GenBank/DDBJ whole genome shotgun (WGS) entry which is preliminary data.</text>
</comment>
<sequence>MDRLVILNFCFATGLPVLLNNAWSDPATQQKFDLFNNAVCGFYQNKNPYDNYKL</sequence>
<dbReference type="Proteomes" id="UP000005723">
    <property type="component" value="Unassembled WGS sequence"/>
</dbReference>
<protein>
    <submittedName>
        <fullName evidence="1">Uncharacterized protein</fullName>
    </submittedName>
</protein>
<name>D4E9Y0_SEROD</name>
<proteinExistence type="predicted"/>